<sequence length="139" mass="15520">MHGRCRCVDKSRALKFTENCGDAPRTVNVFDVVLLSRRCNLADVRQPTTERVDVCHREIDFTFVGCSEDVQNGVGAATHSDVECHGVLERRLVGNYPGKYGVIVLLVVANCEIDDCSTRLQEQLLPIGMGRQKRSVTRK</sequence>
<gene>
    <name evidence="1" type="ORF">UFOPK1603_01499</name>
</gene>
<name>A0A6J6EK99_9ZZZZ</name>
<evidence type="ECO:0000313" key="1">
    <source>
        <dbReference type="EMBL" id="CAB4576842.1"/>
    </source>
</evidence>
<proteinExistence type="predicted"/>
<reference evidence="1" key="1">
    <citation type="submission" date="2020-05" db="EMBL/GenBank/DDBJ databases">
        <authorList>
            <person name="Chiriac C."/>
            <person name="Salcher M."/>
            <person name="Ghai R."/>
            <person name="Kavagutti S V."/>
        </authorList>
    </citation>
    <scope>NUCLEOTIDE SEQUENCE</scope>
</reference>
<protein>
    <submittedName>
        <fullName evidence="1">Unannotated protein</fullName>
    </submittedName>
</protein>
<organism evidence="1">
    <name type="scientific">freshwater metagenome</name>
    <dbReference type="NCBI Taxonomy" id="449393"/>
    <lineage>
        <taxon>unclassified sequences</taxon>
        <taxon>metagenomes</taxon>
        <taxon>ecological metagenomes</taxon>
    </lineage>
</organism>
<dbReference type="EMBL" id="CAEZTG010000168">
    <property type="protein sequence ID" value="CAB4576842.1"/>
    <property type="molecule type" value="Genomic_DNA"/>
</dbReference>
<accession>A0A6J6EK99</accession>
<dbReference type="AlphaFoldDB" id="A0A6J6EK99"/>